<sequence>MAHAKVRDGKIICDYCDSPAVCIHVFQVDEETNRWMVLATCSEHGISGLNFFIHEIAEEPFWWLIWMSNKSDNAVLEILRWLGGQGARALAEAVQNQRRRS</sequence>
<dbReference type="STRING" id="1121256.SAMN02746089_02657"/>
<dbReference type="EMBL" id="FQVH01000052">
    <property type="protein sequence ID" value="SHF84883.1"/>
    <property type="molecule type" value="Genomic_DNA"/>
</dbReference>
<dbReference type="Proteomes" id="UP000184088">
    <property type="component" value="Unassembled WGS sequence"/>
</dbReference>
<organism evidence="1 2">
    <name type="scientific">Caldanaerobius fijiensis DSM 17918</name>
    <dbReference type="NCBI Taxonomy" id="1121256"/>
    <lineage>
        <taxon>Bacteria</taxon>
        <taxon>Bacillati</taxon>
        <taxon>Bacillota</taxon>
        <taxon>Clostridia</taxon>
        <taxon>Thermoanaerobacterales</taxon>
        <taxon>Thermoanaerobacteraceae</taxon>
        <taxon>Caldanaerobius</taxon>
    </lineage>
</organism>
<accession>A0A1M5F023</accession>
<evidence type="ECO:0000313" key="1">
    <source>
        <dbReference type="EMBL" id="SHF84883.1"/>
    </source>
</evidence>
<proteinExistence type="predicted"/>
<evidence type="ECO:0000313" key="2">
    <source>
        <dbReference type="Proteomes" id="UP000184088"/>
    </source>
</evidence>
<gene>
    <name evidence="1" type="ORF">SAMN02746089_02657</name>
</gene>
<name>A0A1M5F023_9THEO</name>
<reference evidence="1 2" key="1">
    <citation type="submission" date="2016-11" db="EMBL/GenBank/DDBJ databases">
        <authorList>
            <person name="Jaros S."/>
            <person name="Januszkiewicz K."/>
            <person name="Wedrychowicz H."/>
        </authorList>
    </citation>
    <scope>NUCLEOTIDE SEQUENCE [LARGE SCALE GENOMIC DNA]</scope>
    <source>
        <strain evidence="1 2">DSM 17918</strain>
    </source>
</reference>
<keyword evidence="2" id="KW-1185">Reference proteome</keyword>
<protein>
    <submittedName>
        <fullName evidence="1">Uncharacterized protein</fullName>
    </submittedName>
</protein>
<dbReference type="AlphaFoldDB" id="A0A1M5F023"/>
<dbReference type="RefSeq" id="WP_073346401.1">
    <property type="nucleotide sequence ID" value="NZ_FQVH01000052.1"/>
</dbReference>